<accession>A0A9X2K8N0</accession>
<keyword evidence="1" id="KW-1133">Transmembrane helix</keyword>
<dbReference type="Proteomes" id="UP001139648">
    <property type="component" value="Unassembled WGS sequence"/>
</dbReference>
<sequence>MAVAAGVVAPLGAPGADLANFAGYVAWSGWVLALAVLRDRLLPAPA</sequence>
<dbReference type="RefSeq" id="WP_253757723.1">
    <property type="nucleotide sequence ID" value="NZ_BAABKA010000087.1"/>
</dbReference>
<dbReference type="EMBL" id="JAMZEB010000002">
    <property type="protein sequence ID" value="MCP2364867.1"/>
    <property type="molecule type" value="Genomic_DNA"/>
</dbReference>
<dbReference type="AlphaFoldDB" id="A0A9X2K8N0"/>
<keyword evidence="1" id="KW-0472">Membrane</keyword>
<feature type="transmembrane region" description="Helical" evidence="1">
    <location>
        <begin position="18"/>
        <end position="37"/>
    </location>
</feature>
<protein>
    <submittedName>
        <fullName evidence="2">Uncharacterized protein</fullName>
    </submittedName>
</protein>
<gene>
    <name evidence="2" type="ORF">HD597_011887</name>
</gene>
<keyword evidence="3" id="KW-1185">Reference proteome</keyword>
<keyword evidence="1" id="KW-0812">Transmembrane</keyword>
<evidence type="ECO:0000313" key="2">
    <source>
        <dbReference type="EMBL" id="MCP2364867.1"/>
    </source>
</evidence>
<evidence type="ECO:0000256" key="1">
    <source>
        <dbReference type="SAM" id="Phobius"/>
    </source>
</evidence>
<reference evidence="2" key="1">
    <citation type="submission" date="2022-06" db="EMBL/GenBank/DDBJ databases">
        <title>Sequencing the genomes of 1000 actinobacteria strains.</title>
        <authorList>
            <person name="Klenk H.-P."/>
        </authorList>
    </citation>
    <scope>NUCLEOTIDE SEQUENCE</scope>
    <source>
        <strain evidence="2">DSM 46694</strain>
    </source>
</reference>
<organism evidence="2 3">
    <name type="scientific">Nonomuraea thailandensis</name>
    <dbReference type="NCBI Taxonomy" id="1188745"/>
    <lineage>
        <taxon>Bacteria</taxon>
        <taxon>Bacillati</taxon>
        <taxon>Actinomycetota</taxon>
        <taxon>Actinomycetes</taxon>
        <taxon>Streptosporangiales</taxon>
        <taxon>Streptosporangiaceae</taxon>
        <taxon>Nonomuraea</taxon>
    </lineage>
</organism>
<comment type="caution">
    <text evidence="2">The sequence shown here is derived from an EMBL/GenBank/DDBJ whole genome shotgun (WGS) entry which is preliminary data.</text>
</comment>
<evidence type="ECO:0000313" key="3">
    <source>
        <dbReference type="Proteomes" id="UP001139648"/>
    </source>
</evidence>
<proteinExistence type="predicted"/>
<name>A0A9X2K8N0_9ACTN</name>